<accession>A0A242VXU6</accession>
<keyword evidence="1" id="KW-0472">Membrane</keyword>
<evidence type="ECO:0000313" key="4">
    <source>
        <dbReference type="EMBL" id="OTW55049.1"/>
    </source>
</evidence>
<evidence type="ECO:0000313" key="5">
    <source>
        <dbReference type="Proteomes" id="UP000195152"/>
    </source>
</evidence>
<keyword evidence="1" id="KW-1133">Transmembrane helix</keyword>
<evidence type="ECO:0000256" key="1">
    <source>
        <dbReference type="SAM" id="Phobius"/>
    </source>
</evidence>
<sequence>MKWLFYVYILQMCFVPALIYQIIMNLILKDNVNPTSIFALILLIWAIPRFNPIWNELIEKWKKK</sequence>
<feature type="transmembrane region" description="Helical" evidence="1">
    <location>
        <begin position="35"/>
        <end position="54"/>
    </location>
</feature>
<feature type="transmembrane region" description="Helical" evidence="1">
    <location>
        <begin position="5"/>
        <end position="23"/>
    </location>
</feature>
<reference evidence="2 5" key="1">
    <citation type="submission" date="2016-10" db="EMBL/GenBank/DDBJ databases">
        <title>Comparative genomics of Bacillus thuringiensis reveals a path to pathogens against multiple invertebrate hosts.</title>
        <authorList>
            <person name="Zheng J."/>
            <person name="Gao Q."/>
            <person name="Liu H."/>
            <person name="Peng D."/>
            <person name="Ruan L."/>
            <person name="Sun M."/>
        </authorList>
    </citation>
    <scope>NUCLEOTIDE SEQUENCE [LARGE SCALE GENOMIC DNA]</scope>
    <source>
        <strain evidence="2">BGSC 4AC1</strain>
    </source>
</reference>
<dbReference type="EMBL" id="NFCF01000030">
    <property type="protein sequence ID" value="OTW55049.1"/>
    <property type="molecule type" value="Genomic_DNA"/>
</dbReference>
<comment type="caution">
    <text evidence="2">The sequence shown here is derived from an EMBL/GenBank/DDBJ whole genome shotgun (WGS) entry which is preliminary data.</text>
</comment>
<dbReference type="EMBL" id="NFCF01000036">
    <property type="protein sequence ID" value="OTW54553.1"/>
    <property type="molecule type" value="Genomic_DNA"/>
</dbReference>
<dbReference type="RefSeq" id="WP_000871566.1">
    <property type="nucleotide sequence ID" value="NZ_NFCF01000030.1"/>
</dbReference>
<dbReference type="Proteomes" id="UP000195152">
    <property type="component" value="Unassembled WGS sequence"/>
</dbReference>
<protein>
    <submittedName>
        <fullName evidence="2">Uncharacterized protein</fullName>
    </submittedName>
</protein>
<dbReference type="AlphaFoldDB" id="A0A242VXU6"/>
<gene>
    <name evidence="4" type="ORF">BK699_02190</name>
    <name evidence="3" type="ORF">BK699_03105</name>
    <name evidence="2" type="ORF">BK699_33510</name>
</gene>
<evidence type="ECO:0000313" key="2">
    <source>
        <dbReference type="EMBL" id="OTW44016.1"/>
    </source>
</evidence>
<name>A0A242VXU6_BACTU</name>
<organism evidence="2 5">
    <name type="scientific">Bacillus thuringiensis serovar mexicanensis</name>
    <dbReference type="NCBI Taxonomy" id="180868"/>
    <lineage>
        <taxon>Bacteria</taxon>
        <taxon>Bacillati</taxon>
        <taxon>Bacillota</taxon>
        <taxon>Bacilli</taxon>
        <taxon>Bacillales</taxon>
        <taxon>Bacillaceae</taxon>
        <taxon>Bacillus</taxon>
        <taxon>Bacillus cereus group</taxon>
    </lineage>
</organism>
<evidence type="ECO:0000313" key="3">
    <source>
        <dbReference type="EMBL" id="OTW54553.1"/>
    </source>
</evidence>
<dbReference type="EMBL" id="NFCF01000117">
    <property type="protein sequence ID" value="OTW44016.1"/>
    <property type="molecule type" value="Genomic_DNA"/>
</dbReference>
<proteinExistence type="predicted"/>
<keyword evidence="1" id="KW-0812">Transmembrane</keyword>